<evidence type="ECO:0000313" key="4">
    <source>
        <dbReference type="Proteomes" id="UP000481861"/>
    </source>
</evidence>
<keyword evidence="2" id="KW-1133">Transmembrane helix</keyword>
<keyword evidence="2" id="KW-0812">Transmembrane</keyword>
<keyword evidence="4" id="KW-1185">Reference proteome</keyword>
<evidence type="ECO:0000256" key="1">
    <source>
        <dbReference type="SAM" id="MobiDB-lite"/>
    </source>
</evidence>
<proteinExistence type="predicted"/>
<feature type="transmembrane region" description="Helical" evidence="2">
    <location>
        <begin position="193"/>
        <end position="210"/>
    </location>
</feature>
<feature type="compositionally biased region" description="Low complexity" evidence="1">
    <location>
        <begin position="29"/>
        <end position="38"/>
    </location>
</feature>
<evidence type="ECO:0000313" key="3">
    <source>
        <dbReference type="EMBL" id="KAF2867780.1"/>
    </source>
</evidence>
<gene>
    <name evidence="3" type="ORF">BDV95DRAFT_597975</name>
</gene>
<keyword evidence="2" id="KW-0472">Membrane</keyword>
<accession>A0A7C8M264</accession>
<dbReference type="AlphaFoldDB" id="A0A7C8M264"/>
<evidence type="ECO:0000256" key="2">
    <source>
        <dbReference type="SAM" id="Phobius"/>
    </source>
</evidence>
<dbReference type="OrthoDB" id="539213at2759"/>
<dbReference type="Proteomes" id="UP000481861">
    <property type="component" value="Unassembled WGS sequence"/>
</dbReference>
<reference evidence="3 4" key="1">
    <citation type="submission" date="2020-01" db="EMBL/GenBank/DDBJ databases">
        <authorList>
            <consortium name="DOE Joint Genome Institute"/>
            <person name="Haridas S."/>
            <person name="Albert R."/>
            <person name="Binder M."/>
            <person name="Bloem J."/>
            <person name="Labutti K."/>
            <person name="Salamov A."/>
            <person name="Andreopoulos B."/>
            <person name="Baker S.E."/>
            <person name="Barry K."/>
            <person name="Bills G."/>
            <person name="Bluhm B.H."/>
            <person name="Cannon C."/>
            <person name="Castanera R."/>
            <person name="Culley D.E."/>
            <person name="Daum C."/>
            <person name="Ezra D."/>
            <person name="Gonzalez J.B."/>
            <person name="Henrissat B."/>
            <person name="Kuo A."/>
            <person name="Liang C."/>
            <person name="Lipzen A."/>
            <person name="Lutzoni F."/>
            <person name="Magnuson J."/>
            <person name="Mondo S."/>
            <person name="Nolan M."/>
            <person name="Ohm R."/>
            <person name="Pangilinan J."/>
            <person name="Park H.-J.H."/>
            <person name="Ramirez L."/>
            <person name="Alfaro M."/>
            <person name="Sun H."/>
            <person name="Tritt A."/>
            <person name="Yoshinaga Y."/>
            <person name="Zwiers L.-H.L."/>
            <person name="Turgeon B.G."/>
            <person name="Goodwin S.B."/>
            <person name="Spatafora J.W."/>
            <person name="Crous P.W."/>
            <person name="Grigoriev I.V."/>
        </authorList>
    </citation>
    <scope>NUCLEOTIDE SEQUENCE [LARGE SCALE GENOMIC DNA]</scope>
    <source>
        <strain evidence="3 4">CBS 611.86</strain>
    </source>
</reference>
<organism evidence="3 4">
    <name type="scientific">Massariosphaeria phaeospora</name>
    <dbReference type="NCBI Taxonomy" id="100035"/>
    <lineage>
        <taxon>Eukaryota</taxon>
        <taxon>Fungi</taxon>
        <taxon>Dikarya</taxon>
        <taxon>Ascomycota</taxon>
        <taxon>Pezizomycotina</taxon>
        <taxon>Dothideomycetes</taxon>
        <taxon>Pleosporomycetidae</taxon>
        <taxon>Pleosporales</taxon>
        <taxon>Pleosporales incertae sedis</taxon>
        <taxon>Massariosphaeria</taxon>
    </lineage>
</organism>
<protein>
    <recommendedName>
        <fullName evidence="5">Transmembrane protein</fullName>
    </recommendedName>
</protein>
<feature type="region of interest" description="Disordered" evidence="1">
    <location>
        <begin position="1"/>
        <end position="65"/>
    </location>
</feature>
<feature type="compositionally biased region" description="Low complexity" evidence="1">
    <location>
        <begin position="48"/>
        <end position="65"/>
    </location>
</feature>
<comment type="caution">
    <text evidence="3">The sequence shown here is derived from an EMBL/GenBank/DDBJ whole genome shotgun (WGS) entry which is preliminary data.</text>
</comment>
<name>A0A7C8M264_9PLEO</name>
<dbReference type="EMBL" id="JAADJZ010000022">
    <property type="protein sequence ID" value="KAF2867780.1"/>
    <property type="molecule type" value="Genomic_DNA"/>
</dbReference>
<evidence type="ECO:0008006" key="5">
    <source>
        <dbReference type="Google" id="ProtNLM"/>
    </source>
</evidence>
<feature type="compositionally biased region" description="Polar residues" evidence="1">
    <location>
        <begin position="1"/>
        <end position="22"/>
    </location>
</feature>
<sequence length="401" mass="44601">MSQTTTTTLQSYASARPSSTVLSPVVHISPQSPTQTPSSPSPSPSSNPQPSSQSNASSASAGQSQQHVHASVWKKVKACAFTNARMTVFGSLLAILSLAAAFQGLQYGKVSAQLAEQALRKDDWQAKATFRAWCRDEREAGRALTADCENILKSPLLPPPRTKRSILEALLGAIRRRGRATAQPMPQETTINYAYIGITIIMITLTGVLIRMRYPGLLREASLRASDLRDNVEVLPIFVRRHYESLDLSWSTQRLAKQHSPPPRRNKAETLHEFVPPDVSSIDFTFKPNSEDSRRRKPPRRRKRAPAAAQPALVSVQPKGYARSPLSNPPMVIKEGASSRTLPRRVIIENAPVVTARRSIRSRPDYSKDIIVPMNEASFRTRWWLPRPQIPEGDRRIDPEL</sequence>
<feature type="region of interest" description="Disordered" evidence="1">
    <location>
        <begin position="252"/>
        <end position="312"/>
    </location>
</feature>
<feature type="compositionally biased region" description="Basic residues" evidence="1">
    <location>
        <begin position="295"/>
        <end position="305"/>
    </location>
</feature>